<feature type="compositionally biased region" description="Low complexity" evidence="1">
    <location>
        <begin position="24"/>
        <end position="47"/>
    </location>
</feature>
<accession>A0A1M6L447</accession>
<reference evidence="4 5" key="1">
    <citation type="submission" date="2016-11" db="EMBL/GenBank/DDBJ databases">
        <authorList>
            <person name="Jaros S."/>
            <person name="Januszkiewicz K."/>
            <person name="Wedrychowicz H."/>
        </authorList>
    </citation>
    <scope>NUCLEOTIDE SEQUENCE [LARGE SCALE GENOMIC DNA]</scope>
    <source>
        <strain evidence="4 5">GAS499</strain>
    </source>
</reference>
<feature type="transmembrane region" description="Helical" evidence="2">
    <location>
        <begin position="207"/>
        <end position="229"/>
    </location>
</feature>
<dbReference type="EMBL" id="LT670844">
    <property type="protein sequence ID" value="SHJ65933.1"/>
    <property type="molecule type" value="Genomic_DNA"/>
</dbReference>
<evidence type="ECO:0000256" key="3">
    <source>
        <dbReference type="SAM" id="SignalP"/>
    </source>
</evidence>
<dbReference type="RefSeq" id="WP_079537304.1">
    <property type="nucleotide sequence ID" value="NZ_LT670844.1"/>
</dbReference>
<dbReference type="OrthoDB" id="8141590at2"/>
<feature type="chain" id="PRO_5012567826" evidence="3">
    <location>
        <begin position="28"/>
        <end position="230"/>
    </location>
</feature>
<feature type="compositionally biased region" description="Basic residues" evidence="1">
    <location>
        <begin position="54"/>
        <end position="70"/>
    </location>
</feature>
<evidence type="ECO:0000256" key="2">
    <source>
        <dbReference type="SAM" id="Phobius"/>
    </source>
</evidence>
<keyword evidence="3" id="KW-0732">Signal</keyword>
<feature type="compositionally biased region" description="Low complexity" evidence="1">
    <location>
        <begin position="187"/>
        <end position="199"/>
    </location>
</feature>
<feature type="compositionally biased region" description="Low complexity" evidence="1">
    <location>
        <begin position="164"/>
        <end position="179"/>
    </location>
</feature>
<keyword evidence="2" id="KW-0472">Membrane</keyword>
<gene>
    <name evidence="4" type="ORF">SAMN05444159_1163</name>
</gene>
<protein>
    <submittedName>
        <fullName evidence="4">Uncharacterized protein</fullName>
    </submittedName>
</protein>
<feature type="region of interest" description="Disordered" evidence="1">
    <location>
        <begin position="164"/>
        <end position="199"/>
    </location>
</feature>
<keyword evidence="2" id="KW-1133">Transmembrane helix</keyword>
<dbReference type="Proteomes" id="UP000189935">
    <property type="component" value="Chromosome I"/>
</dbReference>
<sequence>MTIKANGRSALILAAGLLVGLAGPSQAEPASTDDSAASTTSENAAGAPMALNKYTKHSSHPGKSFAHKSSKTAQKPAADQKADAAASADGDNSSASAAMPPSVANANASLASADTATASNAKAMSARANDIVQSAPDNGRPAAETQIVAADQLNDVDRALQAPAPATASAEPTAAAQPPAAQPPAAAPAAPVMASSSESSTWDQTSLIGKIFIGFGALLTMASAARMFMA</sequence>
<proteinExistence type="predicted"/>
<name>A0A1M6L447_9BRAD</name>
<evidence type="ECO:0000256" key="1">
    <source>
        <dbReference type="SAM" id="MobiDB-lite"/>
    </source>
</evidence>
<evidence type="ECO:0000313" key="5">
    <source>
        <dbReference type="Proteomes" id="UP000189935"/>
    </source>
</evidence>
<feature type="compositionally biased region" description="Low complexity" evidence="1">
    <location>
        <begin position="77"/>
        <end position="100"/>
    </location>
</feature>
<dbReference type="AlphaFoldDB" id="A0A1M6L447"/>
<keyword evidence="2" id="KW-0812">Transmembrane</keyword>
<evidence type="ECO:0000313" key="4">
    <source>
        <dbReference type="EMBL" id="SHJ65933.1"/>
    </source>
</evidence>
<feature type="region of interest" description="Disordered" evidence="1">
    <location>
        <begin position="24"/>
        <end position="100"/>
    </location>
</feature>
<organism evidence="4 5">
    <name type="scientific">Bradyrhizobium lablabi</name>
    <dbReference type="NCBI Taxonomy" id="722472"/>
    <lineage>
        <taxon>Bacteria</taxon>
        <taxon>Pseudomonadati</taxon>
        <taxon>Pseudomonadota</taxon>
        <taxon>Alphaproteobacteria</taxon>
        <taxon>Hyphomicrobiales</taxon>
        <taxon>Nitrobacteraceae</taxon>
        <taxon>Bradyrhizobium</taxon>
    </lineage>
</organism>
<feature type="signal peptide" evidence="3">
    <location>
        <begin position="1"/>
        <end position="27"/>
    </location>
</feature>